<comment type="caution">
    <text evidence="1">The sequence shown here is derived from an EMBL/GenBank/DDBJ whole genome shotgun (WGS) entry which is preliminary data.</text>
</comment>
<name>A0ABS7ZAU9_9SPHI</name>
<reference evidence="1" key="1">
    <citation type="submission" date="2020-10" db="EMBL/GenBank/DDBJ databases">
        <authorList>
            <person name="Lu T."/>
            <person name="Wang Q."/>
            <person name="Han X."/>
        </authorList>
    </citation>
    <scope>NUCLEOTIDE SEQUENCE</scope>
    <source>
        <strain evidence="1">WQ 366</strain>
    </source>
</reference>
<dbReference type="RefSeq" id="WP_225554275.1">
    <property type="nucleotide sequence ID" value="NZ_JADEYP010000025.1"/>
</dbReference>
<evidence type="ECO:0000313" key="1">
    <source>
        <dbReference type="EMBL" id="MCA5005995.1"/>
    </source>
</evidence>
<evidence type="ECO:0000313" key="2">
    <source>
        <dbReference type="Proteomes" id="UP001165302"/>
    </source>
</evidence>
<proteinExistence type="predicted"/>
<accession>A0ABS7ZAU9</accession>
<gene>
    <name evidence="1" type="ORF">IPZ78_12625</name>
</gene>
<protein>
    <submittedName>
        <fullName evidence="1">Uncharacterized protein</fullName>
    </submittedName>
</protein>
<dbReference type="EMBL" id="JADEYP010000025">
    <property type="protein sequence ID" value="MCA5005995.1"/>
    <property type="molecule type" value="Genomic_DNA"/>
</dbReference>
<keyword evidence="2" id="KW-1185">Reference proteome</keyword>
<dbReference type="Proteomes" id="UP001165302">
    <property type="component" value="Unassembled WGS sequence"/>
</dbReference>
<organism evidence="1 2">
    <name type="scientific">Sphingobacterium bovistauri</name>
    <dbReference type="NCBI Taxonomy" id="2781959"/>
    <lineage>
        <taxon>Bacteria</taxon>
        <taxon>Pseudomonadati</taxon>
        <taxon>Bacteroidota</taxon>
        <taxon>Sphingobacteriia</taxon>
        <taxon>Sphingobacteriales</taxon>
        <taxon>Sphingobacteriaceae</taxon>
        <taxon>Sphingobacterium</taxon>
    </lineage>
</organism>
<sequence length="60" mass="6925">MAEHNLVFNQSSAEVLDIEVGDYLTYKGELMTINQQPEVTRSHKLDYTIVFEGVRHSLTR</sequence>